<dbReference type="EMBL" id="JAALAA010000013">
    <property type="protein sequence ID" value="NGN94275.1"/>
    <property type="molecule type" value="Genomic_DNA"/>
</dbReference>
<dbReference type="AlphaFoldDB" id="A0A6M1QWG1"/>
<comment type="caution">
    <text evidence="1">The sequence shown here is derived from an EMBL/GenBank/DDBJ whole genome shotgun (WGS) entry which is preliminary data.</text>
</comment>
<accession>A0A6M1QWG1</accession>
<dbReference type="InterPro" id="IPR011990">
    <property type="entry name" value="TPR-like_helical_dom_sf"/>
</dbReference>
<proteinExistence type="predicted"/>
<name>A0A6M1QWG1_9ACTN</name>
<protein>
    <submittedName>
        <fullName evidence="1">XRE family transcriptional regulator</fullName>
    </submittedName>
</protein>
<reference evidence="1 2" key="1">
    <citation type="submission" date="2020-02" db="EMBL/GenBank/DDBJ databases">
        <title>Whole-genome analyses of novel actinobacteria.</title>
        <authorList>
            <person name="Sahin N."/>
        </authorList>
    </citation>
    <scope>NUCLEOTIDE SEQUENCE [LARGE SCALE GENOMIC DNA]</scope>
    <source>
        <strain evidence="1 2">KC13</strain>
    </source>
</reference>
<evidence type="ECO:0000313" key="2">
    <source>
        <dbReference type="Proteomes" id="UP000483261"/>
    </source>
</evidence>
<sequence length="422" mass="44611">MTSTAPRTTLEAIKIERGLTWRDVARSVERASATAGGRSVTLSEDHARRLGTRALGEVQPTPAIARALEGAFGHPVAVLLGPHDPAATAPAGRPSYQEALTMAAEKARHLALNMPGIDDYSLLEEELRDLARAYPVQALPELINPLVTLQDAVHQAILTPRRPGDAAQLFSIGAVTGGILAKASHDLGDPRAAVTQARTALILAEQAGNTTVAAWLNGLMALIVYWDGRPQESLRYVDRGLATNAVNSATLWLESSGARAWARLGNEEQATQSIHRADEIADAMEPTDLDGLGGILTFTDARAAYYAADALSWLPNHPESVGAAQEAVDAYSDDTRDTWAFGDAAGARCDQAIIRIANGEVEGAAESIAPVLELPRDLRIGGVVKSVQRVGAAADAASDSKAADELRGQVEAFVARPLTMHP</sequence>
<dbReference type="Proteomes" id="UP000483261">
    <property type="component" value="Unassembled WGS sequence"/>
</dbReference>
<dbReference type="Gene3D" id="1.25.40.10">
    <property type="entry name" value="Tetratricopeptide repeat domain"/>
    <property type="match status" value="1"/>
</dbReference>
<organism evidence="1 2">
    <name type="scientific">Nocardioides turkmenicus</name>
    <dbReference type="NCBI Taxonomy" id="2711220"/>
    <lineage>
        <taxon>Bacteria</taxon>
        <taxon>Bacillati</taxon>
        <taxon>Actinomycetota</taxon>
        <taxon>Actinomycetes</taxon>
        <taxon>Propionibacteriales</taxon>
        <taxon>Nocardioidaceae</taxon>
        <taxon>Nocardioides</taxon>
    </lineage>
</organism>
<keyword evidence="2" id="KW-1185">Reference proteome</keyword>
<dbReference type="SUPFAM" id="SSF48452">
    <property type="entry name" value="TPR-like"/>
    <property type="match status" value="1"/>
</dbReference>
<evidence type="ECO:0000313" key="1">
    <source>
        <dbReference type="EMBL" id="NGN94275.1"/>
    </source>
</evidence>
<gene>
    <name evidence="1" type="ORF">G5C66_16205</name>
</gene>
<dbReference type="RefSeq" id="WP_165111993.1">
    <property type="nucleotide sequence ID" value="NZ_JAALAA010000013.1"/>
</dbReference>